<proteinExistence type="predicted"/>
<dbReference type="InterPro" id="IPR021010">
    <property type="entry name" value="Cytosolic_motility_protein"/>
</dbReference>
<dbReference type="Pfam" id="PF12150">
    <property type="entry name" value="MFP2b"/>
    <property type="match status" value="2"/>
</dbReference>
<dbReference type="PANTHER" id="PTHR31578">
    <property type="entry name" value="PROTEIN CBG21223-RELATED"/>
    <property type="match status" value="1"/>
</dbReference>
<accession>A0A0K0DFM5</accession>
<dbReference type="Proteomes" id="UP000035642">
    <property type="component" value="Unassembled WGS sequence"/>
</dbReference>
<name>A0A0K0DFM5_ANGCA</name>
<reference evidence="2" key="2">
    <citation type="submission" date="2017-02" db="UniProtKB">
        <authorList>
            <consortium name="WormBaseParasite"/>
        </authorList>
    </citation>
    <scope>IDENTIFICATION</scope>
</reference>
<sequence length="385" mass="43045">MKSVEQKSEIKNVVGKFFGDDLLRKPAKDTWASQRINTKPIQDAVRVFGQTNMYVAHWSREGKPPVVGQAWNDGDALQCAFACDQKVFTSANIGTETIQLLKYEGDHVTNQFYYEWIPLSEWKSASKTETTRELVRSGPVSPIYWKEKRILGSYDVAAQKADFAQAENFVKVSEAPTLGSMLVLVRNTGGGPAGCTCTKCAAKDLKQAKQLIVNDWGDFYVGNQWPFDKPIVKALNRPLKTPRGPEDHFVALWYHHGKPCMGRAWNHAGKIDVSFVDAGREFTGDVVGSMQMIVELPPTAAGFEYCWLPYEQASQYTDKDFAPVHMSHVAPCVIQIDSHEILGSVNLKQERAEAAFDGRVLTLDGPKIQNLKVLCRKDRDDTVVI</sequence>
<organism evidence="1 2">
    <name type="scientific">Angiostrongylus cantonensis</name>
    <name type="common">Rat lungworm</name>
    <dbReference type="NCBI Taxonomy" id="6313"/>
    <lineage>
        <taxon>Eukaryota</taxon>
        <taxon>Metazoa</taxon>
        <taxon>Ecdysozoa</taxon>
        <taxon>Nematoda</taxon>
        <taxon>Chromadorea</taxon>
        <taxon>Rhabditida</taxon>
        <taxon>Rhabditina</taxon>
        <taxon>Rhabditomorpha</taxon>
        <taxon>Strongyloidea</taxon>
        <taxon>Metastrongylidae</taxon>
        <taxon>Angiostrongylus</taxon>
    </lineage>
</organism>
<dbReference type="WBParaSite" id="ACAC_0000977601-mRNA-1">
    <property type="protein sequence ID" value="ACAC_0000977601-mRNA-1"/>
    <property type="gene ID" value="ACAC_0000977601"/>
</dbReference>
<reference evidence="1" key="1">
    <citation type="submission" date="2012-09" db="EMBL/GenBank/DDBJ databases">
        <authorList>
            <person name="Martin A.A."/>
        </authorList>
    </citation>
    <scope>NUCLEOTIDE SEQUENCE</scope>
</reference>
<dbReference type="PANTHER" id="PTHR31578:SF5">
    <property type="entry name" value="NEMATODE SPECIFIC PEPTIDE FAMILY"/>
    <property type="match status" value="1"/>
</dbReference>
<protein>
    <submittedName>
        <fullName evidence="2">DUF946 domain-containing protein</fullName>
    </submittedName>
</protein>
<dbReference type="SUPFAM" id="SSF141739">
    <property type="entry name" value="MFPT repeat-like"/>
    <property type="match status" value="2"/>
</dbReference>
<evidence type="ECO:0000313" key="2">
    <source>
        <dbReference type="WBParaSite" id="ACAC_0000977601-mRNA-1"/>
    </source>
</evidence>
<keyword evidence="1" id="KW-1185">Reference proteome</keyword>
<dbReference type="AlphaFoldDB" id="A0A0K0DFM5"/>
<evidence type="ECO:0000313" key="1">
    <source>
        <dbReference type="Proteomes" id="UP000035642"/>
    </source>
</evidence>